<dbReference type="PANTHER" id="PTHR15335:SF7">
    <property type="entry name" value="PROTEIN TFG"/>
    <property type="match status" value="1"/>
</dbReference>
<evidence type="ECO:0000313" key="5">
    <source>
        <dbReference type="WBParaSite" id="DME_0000445801-mRNA-1"/>
    </source>
</evidence>
<evidence type="ECO:0000313" key="3">
    <source>
        <dbReference type="Proteomes" id="UP000038040"/>
    </source>
</evidence>
<dbReference type="PANTHER" id="PTHR15335">
    <property type="entry name" value="PROTEIN TFG"/>
    <property type="match status" value="1"/>
</dbReference>
<organism evidence="3 5">
    <name type="scientific">Dracunculus medinensis</name>
    <name type="common">Guinea worm</name>
    <dbReference type="NCBI Taxonomy" id="318479"/>
    <lineage>
        <taxon>Eukaryota</taxon>
        <taxon>Metazoa</taxon>
        <taxon>Ecdysozoa</taxon>
        <taxon>Nematoda</taxon>
        <taxon>Chromadorea</taxon>
        <taxon>Rhabditida</taxon>
        <taxon>Spirurina</taxon>
        <taxon>Dracunculoidea</taxon>
        <taxon>Dracunculidae</taxon>
        <taxon>Dracunculus</taxon>
    </lineage>
</organism>
<feature type="domain" description="PB1" evidence="1">
    <location>
        <begin position="9"/>
        <end position="90"/>
    </location>
</feature>
<dbReference type="SMART" id="SM00666">
    <property type="entry name" value="PB1"/>
    <property type="match status" value="1"/>
</dbReference>
<dbReference type="AlphaFoldDB" id="A0A0N4UB92"/>
<dbReference type="Pfam" id="PF00564">
    <property type="entry name" value="PB1"/>
    <property type="match status" value="1"/>
</dbReference>
<dbReference type="GO" id="GO:0042802">
    <property type="term" value="F:identical protein binding"/>
    <property type="evidence" value="ECO:0007669"/>
    <property type="project" value="InterPro"/>
</dbReference>
<dbReference type="Proteomes" id="UP000274756">
    <property type="component" value="Unassembled WGS sequence"/>
</dbReference>
<evidence type="ECO:0000259" key="1">
    <source>
        <dbReference type="PROSITE" id="PS51745"/>
    </source>
</evidence>
<proteinExistence type="predicted"/>
<reference evidence="5" key="1">
    <citation type="submission" date="2017-02" db="UniProtKB">
        <authorList>
            <consortium name="WormBaseParasite"/>
        </authorList>
    </citation>
    <scope>IDENTIFICATION</scope>
</reference>
<name>A0A0N4UB92_DRAME</name>
<dbReference type="Proteomes" id="UP000038040">
    <property type="component" value="Unplaced"/>
</dbReference>
<dbReference type="EMBL" id="UYYG01001167">
    <property type="protein sequence ID" value="VDN58368.1"/>
    <property type="molecule type" value="Genomic_DNA"/>
</dbReference>
<keyword evidence="4" id="KW-1185">Reference proteome</keyword>
<sequence length="141" mass="16832">MVEDHTLGSTIVKARFGSDIRKVVVHHNDDLSYNDLVLMMQRIFKIKSSVNISLKYKDKEGDLITLADDHDLLLALKTEQSPISIFVLPEGCELPQIKKYFFVVNLIFLFLEKLNKSRINFIFIEFLFFEWRFYDYKYYKY</sequence>
<reference evidence="2 4" key="2">
    <citation type="submission" date="2018-11" db="EMBL/GenBank/DDBJ databases">
        <authorList>
            <consortium name="Pathogen Informatics"/>
        </authorList>
    </citation>
    <scope>NUCLEOTIDE SEQUENCE [LARGE SCALE GENOMIC DNA]</scope>
</reference>
<dbReference type="InterPro" id="IPR053793">
    <property type="entry name" value="PB1-like"/>
</dbReference>
<dbReference type="InterPro" id="IPR033512">
    <property type="entry name" value="TFG"/>
</dbReference>
<dbReference type="SUPFAM" id="SSF54277">
    <property type="entry name" value="CAD &amp; PB1 domains"/>
    <property type="match status" value="1"/>
</dbReference>
<dbReference type="InterPro" id="IPR000270">
    <property type="entry name" value="PB1_dom"/>
</dbReference>
<evidence type="ECO:0000313" key="4">
    <source>
        <dbReference type="Proteomes" id="UP000274756"/>
    </source>
</evidence>
<dbReference type="WBParaSite" id="DME_0000445801-mRNA-1">
    <property type="protein sequence ID" value="DME_0000445801-mRNA-1"/>
    <property type="gene ID" value="DME_0000445801"/>
</dbReference>
<dbReference type="Gene3D" id="3.10.20.90">
    <property type="entry name" value="Phosphatidylinositol 3-kinase Catalytic Subunit, Chain A, domain 1"/>
    <property type="match status" value="1"/>
</dbReference>
<dbReference type="OrthoDB" id="1594986at2759"/>
<evidence type="ECO:0000313" key="2">
    <source>
        <dbReference type="EMBL" id="VDN58368.1"/>
    </source>
</evidence>
<dbReference type="GO" id="GO:0048208">
    <property type="term" value="P:COPII vesicle coating"/>
    <property type="evidence" value="ECO:0007669"/>
    <property type="project" value="InterPro"/>
</dbReference>
<gene>
    <name evidence="2" type="ORF">DME_LOCUS8341</name>
</gene>
<dbReference type="STRING" id="318479.A0A0N4UB92"/>
<accession>A0A0N4UB92</accession>
<dbReference type="GO" id="GO:0070971">
    <property type="term" value="C:endoplasmic reticulum exit site"/>
    <property type="evidence" value="ECO:0007669"/>
    <property type="project" value="TreeGrafter"/>
</dbReference>
<protein>
    <submittedName>
        <fullName evidence="5">PB1 domain-containing protein</fullName>
    </submittedName>
</protein>
<dbReference type="PROSITE" id="PS51745">
    <property type="entry name" value="PB1"/>
    <property type="match status" value="1"/>
</dbReference>